<reference evidence="2" key="1">
    <citation type="submission" date="2025-08" db="UniProtKB">
        <authorList>
            <consortium name="RefSeq"/>
        </authorList>
    </citation>
    <scope>IDENTIFICATION</scope>
    <source>
        <tissue evidence="2">Gonad</tissue>
    </source>
</reference>
<evidence type="ECO:0000313" key="2">
    <source>
        <dbReference type="RefSeq" id="XP_019615690.1"/>
    </source>
</evidence>
<dbReference type="GeneID" id="109463358"/>
<gene>
    <name evidence="2" type="primary">LOC109463358</name>
</gene>
<dbReference type="KEGG" id="bbel:109463358"/>
<evidence type="ECO:0000313" key="1">
    <source>
        <dbReference type="Proteomes" id="UP000515135"/>
    </source>
</evidence>
<proteinExistence type="predicted"/>
<dbReference type="OrthoDB" id="10453852at2759"/>
<sequence>MLPVFLRRLDSQTFATDADKGASLYWKMMCLLLHAFRDCQEADCPVDKALAQGFASIPPEERERMVWLPPPGREDARRLVTAADIGDPSPVLIAAVRDGIWYRLVEHTAFRALDLSELLAKEEDIDVDTTLTTLLHTTLFDYYDIVQAVRFSGNSSLTCVLRQLRMVKGCVLW</sequence>
<accession>A0A6P4XGM8</accession>
<dbReference type="RefSeq" id="XP_019615690.1">
    <property type="nucleotide sequence ID" value="XM_019760131.1"/>
</dbReference>
<dbReference type="Proteomes" id="UP000515135">
    <property type="component" value="Unplaced"/>
</dbReference>
<dbReference type="AlphaFoldDB" id="A0A6P4XGM8"/>
<protein>
    <submittedName>
        <fullName evidence="2">Uncharacterized protein LOC109463358</fullName>
    </submittedName>
</protein>
<name>A0A6P4XGM8_BRABE</name>
<organism evidence="1 2">
    <name type="scientific">Branchiostoma belcheri</name>
    <name type="common">Amphioxus</name>
    <dbReference type="NCBI Taxonomy" id="7741"/>
    <lineage>
        <taxon>Eukaryota</taxon>
        <taxon>Metazoa</taxon>
        <taxon>Chordata</taxon>
        <taxon>Cephalochordata</taxon>
        <taxon>Leptocardii</taxon>
        <taxon>Amphioxiformes</taxon>
        <taxon>Branchiostomatidae</taxon>
        <taxon>Branchiostoma</taxon>
    </lineage>
</organism>
<keyword evidence="1" id="KW-1185">Reference proteome</keyword>